<dbReference type="EMBL" id="GU071094">
    <property type="protein sequence ID" value="ADO97289.1"/>
    <property type="molecule type" value="Genomic_DNA"/>
</dbReference>
<accession>E3SI68</accession>
<evidence type="ECO:0000313" key="1">
    <source>
        <dbReference type="EMBL" id="ADO97289.1"/>
    </source>
</evidence>
<dbReference type="Proteomes" id="UP000006523">
    <property type="component" value="Segment"/>
</dbReference>
<dbReference type="OrthoDB" id="20119at10239"/>
<sequence>MRLFRNLIHVEPNLPPLYKEGHEEWKGYDVTYQDVEKQVAGSYSRTDHPHFRPVHRALIPIIEDYLGGIKVIPTFFFDRVYYAGNELVPHTDQIACEISITMQLQSTLSEPWTLFVEGEPFNMNDGDAVLYNGVKCKHWREPMPGGPKDYHHQIFFHYVIEHGEIYNQMLEDGTLK</sequence>
<proteinExistence type="predicted"/>
<reference evidence="1 2" key="1">
    <citation type="journal article" date="2010" name="Environ. Microbiol.">
        <title>Genomic analysis of oceanic cyanobacterial myoviruses compared with T4-like myoviruses from diverse hosts and environments.</title>
        <authorList>
            <person name="Sullivan M.B."/>
            <person name="Huang K.H."/>
            <person name="Ignacio-Espinoza J.C."/>
            <person name="Berlin A.M."/>
            <person name="Kelly L."/>
            <person name="Weigele P.R."/>
            <person name="DeFrancesco A.S."/>
            <person name="Kern S.E."/>
            <person name="Thompson L.R."/>
            <person name="Young S."/>
            <person name="Yandava C."/>
            <person name="Fu R."/>
            <person name="Krastins B."/>
            <person name="Chase M."/>
            <person name="Sarracino D."/>
            <person name="Osburne M.S."/>
            <person name="Henn M.R."/>
            <person name="Chisholm S.W."/>
        </authorList>
    </citation>
    <scope>NUCLEOTIDE SEQUENCE [LARGE SCALE GENOMIC DNA]</scope>
    <source>
        <strain evidence="1">6501-1</strain>
    </source>
</reference>
<keyword evidence="2" id="KW-1185">Reference proteome</keyword>
<dbReference type="RefSeq" id="YP_004322952.1">
    <property type="nucleotide sequence ID" value="NC_015282.1"/>
</dbReference>
<dbReference type="GeneID" id="10327567"/>
<protein>
    <submittedName>
        <fullName evidence="1">Ferrochelatase</fullName>
    </submittedName>
</protein>
<dbReference type="KEGG" id="vg:10327567"/>
<evidence type="ECO:0000313" key="2">
    <source>
        <dbReference type="Proteomes" id="UP000006523"/>
    </source>
</evidence>
<name>E3SI68_9CAUD</name>
<gene>
    <name evidence="1" type="ORF">SSM1_061</name>
</gene>
<organism evidence="1 2">
    <name type="scientific">Synechococcus phage S-SM1</name>
    <dbReference type="NCBI Taxonomy" id="444859"/>
    <lineage>
        <taxon>Viruses</taxon>
        <taxon>Duplodnaviria</taxon>
        <taxon>Heunggongvirae</taxon>
        <taxon>Uroviricota</taxon>
        <taxon>Caudoviricetes</taxon>
        <taxon>Pantevenvirales</taxon>
        <taxon>Kyanoviridae</taxon>
        <taxon>Thetisvirus</taxon>
        <taxon>Thetisvirus ssm1</taxon>
    </lineage>
</organism>